<evidence type="ECO:0000256" key="5">
    <source>
        <dbReference type="ARBA" id="ARBA00022692"/>
    </source>
</evidence>
<keyword evidence="11" id="KW-0472">Membrane</keyword>
<dbReference type="GO" id="GO:0005789">
    <property type="term" value="C:endoplasmic reticulum membrane"/>
    <property type="evidence" value="ECO:0007669"/>
    <property type="project" value="UniProtKB-SubCell"/>
</dbReference>
<evidence type="ECO:0000256" key="7">
    <source>
        <dbReference type="ARBA" id="ARBA00022898"/>
    </source>
</evidence>
<dbReference type="Gene3D" id="3.40.640.10">
    <property type="entry name" value="Type I PLP-dependent aspartate aminotransferase-like (Major domain)"/>
    <property type="match status" value="1"/>
</dbReference>
<sequence length="560" mass="62264">MTAMLLLEYSLHGLESLYAFLDSRREAVNSHFQSTEPAFLILSTAIVTAFGLRLLSRLIYGEGFVPNIRRGILARLRKAPIIRIYVKKQLDKVALDIERSLNKHYANAKFILELPQKSWTPEEILAEMARNDSMCKLEWKKGCVSGAIYSENDERLEAMMTQVFRIHLRSNPLHSDVFLGVRKMEAELIRWCCNLFHGGPESCGSVASGGTESLLLACKSYRDYAFSAKGIVYPEMIVPVTAHAGFDKAGQYLRIKVIPIPVDPKTMTVNVKKMEAAITRNTIMLVGSCPQFPHGAIDPIEQISELGVKYGVPVHVDACLGGFLVAFMEDAGFPLRPFDFRLPGVTSISADTHKYGYSPKGSSVIMYREQKFHHCQFTVTTDWPGGVYCTPTVSGSRAGAVTACTWASLLYYGRQGYVDATRKIIATARDIVARVSEVPGIYVIGSPDTSVVAIGSREFDIFQLMEKLTHLRGWNLNPLQYPAGFHLCVTLLHVSEKVADRFVNDVRELTAEIMKDPPKPSTGQAAIYGMAQSLPDRTVVEDLARAYIDSCYSTRYLADS</sequence>
<feature type="modified residue" description="N6-(pyridoxal phosphate)lysine" evidence="16">
    <location>
        <position position="354"/>
    </location>
</feature>
<keyword evidence="5" id="KW-0812">Transmembrane</keyword>
<keyword evidence="9" id="KW-1133">Transmembrane helix</keyword>
<evidence type="ECO:0000256" key="14">
    <source>
        <dbReference type="ARBA" id="ARBA00038965"/>
    </source>
</evidence>
<keyword evidence="12 17" id="KW-0456">Lyase</keyword>
<dbReference type="GO" id="GO:0030149">
    <property type="term" value="P:sphingolipid catabolic process"/>
    <property type="evidence" value="ECO:0007669"/>
    <property type="project" value="TreeGrafter"/>
</dbReference>
<dbReference type="SUPFAM" id="SSF53383">
    <property type="entry name" value="PLP-dependent transferases"/>
    <property type="match status" value="1"/>
</dbReference>
<comment type="pathway">
    <text evidence="4">Sphingolipid metabolism.</text>
</comment>
<comment type="similarity">
    <text evidence="13">Belongs to the group II decarboxylase family. Sphingosine-1-phosphate lyase subfamily.</text>
</comment>
<keyword evidence="6" id="KW-0256">Endoplasmic reticulum</keyword>
<protein>
    <recommendedName>
        <fullName evidence="14">sphinganine-1-phosphate aldolase</fullName>
        <ecNumber evidence="14">4.1.2.27</ecNumber>
    </recommendedName>
    <alternativeName>
        <fullName evidence="15">Sphingosine-1-phosphate aldolase</fullName>
    </alternativeName>
</protein>
<dbReference type="PANTHER" id="PTHR42735:SF6">
    <property type="entry name" value="SPHINGOSINE-1-PHOSPHATE LYASE 1"/>
    <property type="match status" value="1"/>
</dbReference>
<evidence type="ECO:0000256" key="6">
    <source>
        <dbReference type="ARBA" id="ARBA00022824"/>
    </source>
</evidence>
<proteinExistence type="evidence at transcript level"/>
<dbReference type="FunFam" id="3.90.1150.10:FF:000247">
    <property type="entry name" value="Sphingosine phosphate lyase, putative"/>
    <property type="match status" value="1"/>
</dbReference>
<dbReference type="EC" id="4.1.2.27" evidence="14"/>
<organism evidence="18">
    <name type="scientific">Ixodes ricinus</name>
    <name type="common">Common tick</name>
    <name type="synonym">Acarus ricinus</name>
    <dbReference type="NCBI Taxonomy" id="34613"/>
    <lineage>
        <taxon>Eukaryota</taxon>
        <taxon>Metazoa</taxon>
        <taxon>Ecdysozoa</taxon>
        <taxon>Arthropoda</taxon>
        <taxon>Chelicerata</taxon>
        <taxon>Arachnida</taxon>
        <taxon>Acari</taxon>
        <taxon>Parasitiformes</taxon>
        <taxon>Ixodida</taxon>
        <taxon>Ixodoidea</taxon>
        <taxon>Ixodidae</taxon>
        <taxon>Ixodinae</taxon>
        <taxon>Ixodes</taxon>
    </lineage>
</organism>
<dbReference type="InterPro" id="IPR002129">
    <property type="entry name" value="PyrdxlP-dep_de-COase"/>
</dbReference>
<comment type="subcellular location">
    <subcellularLocation>
        <location evidence="2">Endoplasmic reticulum membrane</location>
        <topology evidence="2">Single-pass membrane protein</topology>
    </subcellularLocation>
</comment>
<dbReference type="EMBL" id="GANP01013579">
    <property type="protein sequence ID" value="JAB70889.1"/>
    <property type="molecule type" value="mRNA"/>
</dbReference>
<comment type="pathway">
    <text evidence="3">Lipid metabolism; sphingolipid metabolism.</text>
</comment>
<evidence type="ECO:0000256" key="13">
    <source>
        <dbReference type="ARBA" id="ARBA00038302"/>
    </source>
</evidence>
<keyword evidence="8" id="KW-0746">Sphingolipid metabolism</keyword>
<dbReference type="GO" id="GO:0008117">
    <property type="term" value="F:sphinganine-1-phosphate aldolase activity"/>
    <property type="evidence" value="ECO:0007669"/>
    <property type="project" value="UniProtKB-EC"/>
</dbReference>
<dbReference type="FunFam" id="6.10.140.2150:FF:000006">
    <property type="entry name" value="Sphingosine-1-phosphate lyase"/>
    <property type="match status" value="1"/>
</dbReference>
<dbReference type="Pfam" id="PF00282">
    <property type="entry name" value="Pyridoxal_deC"/>
    <property type="match status" value="1"/>
</dbReference>
<evidence type="ECO:0000256" key="15">
    <source>
        <dbReference type="ARBA" id="ARBA00042568"/>
    </source>
</evidence>
<evidence type="ECO:0000256" key="17">
    <source>
        <dbReference type="RuleBase" id="RU000382"/>
    </source>
</evidence>
<dbReference type="GO" id="GO:0019752">
    <property type="term" value="P:carboxylic acid metabolic process"/>
    <property type="evidence" value="ECO:0007669"/>
    <property type="project" value="InterPro"/>
</dbReference>
<name>V5H1R6_IXORI</name>
<evidence type="ECO:0000256" key="1">
    <source>
        <dbReference type="ARBA" id="ARBA00001933"/>
    </source>
</evidence>
<dbReference type="FunFam" id="3.40.640.10:FF:000020">
    <property type="entry name" value="sphingosine-1-phosphate lyase 1"/>
    <property type="match status" value="1"/>
</dbReference>
<comment type="cofactor">
    <cofactor evidence="1 16 17">
        <name>pyridoxal 5'-phosphate</name>
        <dbReference type="ChEBI" id="CHEBI:597326"/>
    </cofactor>
</comment>
<evidence type="ECO:0000256" key="12">
    <source>
        <dbReference type="ARBA" id="ARBA00023239"/>
    </source>
</evidence>
<dbReference type="Gene3D" id="3.90.1150.10">
    <property type="entry name" value="Aspartate Aminotransferase, domain 1"/>
    <property type="match status" value="1"/>
</dbReference>
<reference evidence="18" key="1">
    <citation type="journal article" date="2015" name="Sci. Rep.">
        <title>Tissue- and time-dependent transcription in Ixodes ricinus salivary glands and midguts when blood feeding on the vertebrate host.</title>
        <authorList>
            <person name="Kotsyfakis M."/>
            <person name="Schwarz A."/>
            <person name="Erhart J."/>
            <person name="Ribeiro J.M."/>
        </authorList>
    </citation>
    <scope>NUCLEOTIDE SEQUENCE</scope>
    <source>
        <tissue evidence="18">Salivary gland and midgut</tissue>
    </source>
</reference>
<keyword evidence="7 16" id="KW-0663">Pyridoxal phosphate</keyword>
<dbReference type="InterPro" id="IPR015424">
    <property type="entry name" value="PyrdxlP-dep_Trfase"/>
</dbReference>
<evidence type="ECO:0000256" key="8">
    <source>
        <dbReference type="ARBA" id="ARBA00022919"/>
    </source>
</evidence>
<evidence type="ECO:0000256" key="10">
    <source>
        <dbReference type="ARBA" id="ARBA00023098"/>
    </source>
</evidence>
<keyword evidence="10" id="KW-0443">Lipid metabolism</keyword>
<evidence type="ECO:0000313" key="18">
    <source>
        <dbReference type="EMBL" id="JAB70889.1"/>
    </source>
</evidence>
<evidence type="ECO:0000256" key="9">
    <source>
        <dbReference type="ARBA" id="ARBA00022989"/>
    </source>
</evidence>
<dbReference type="AlphaFoldDB" id="V5H1R6"/>
<dbReference type="PANTHER" id="PTHR42735">
    <property type="match status" value="1"/>
</dbReference>
<dbReference type="InterPro" id="IPR015421">
    <property type="entry name" value="PyrdxlP-dep_Trfase_major"/>
</dbReference>
<accession>V5H1R6</accession>
<evidence type="ECO:0000256" key="11">
    <source>
        <dbReference type="ARBA" id="ARBA00023136"/>
    </source>
</evidence>
<evidence type="ECO:0000256" key="3">
    <source>
        <dbReference type="ARBA" id="ARBA00004760"/>
    </source>
</evidence>
<dbReference type="Gene3D" id="6.10.140.2150">
    <property type="match status" value="1"/>
</dbReference>
<dbReference type="GO" id="GO:0030170">
    <property type="term" value="F:pyridoxal phosphate binding"/>
    <property type="evidence" value="ECO:0007669"/>
    <property type="project" value="InterPro"/>
</dbReference>
<evidence type="ECO:0000256" key="4">
    <source>
        <dbReference type="ARBA" id="ARBA00004991"/>
    </source>
</evidence>
<dbReference type="InterPro" id="IPR050477">
    <property type="entry name" value="GrpII_AminoAcid_Decarb"/>
</dbReference>
<dbReference type="InterPro" id="IPR015422">
    <property type="entry name" value="PyrdxlP-dep_Trfase_small"/>
</dbReference>
<evidence type="ECO:0000256" key="16">
    <source>
        <dbReference type="PIRSR" id="PIRSR602129-50"/>
    </source>
</evidence>
<evidence type="ECO:0000256" key="2">
    <source>
        <dbReference type="ARBA" id="ARBA00004389"/>
    </source>
</evidence>